<accession>A0A2N3Y494</accession>
<reference evidence="6" key="1">
    <citation type="submission" date="2017-12" db="EMBL/GenBank/DDBJ databases">
        <title>Sequencing the genomes of 1000 Actinobacteria strains.</title>
        <authorList>
            <person name="Klenk H.-P."/>
        </authorList>
    </citation>
    <scope>NUCLEOTIDE SEQUENCE [LARGE SCALE GENOMIC DNA]</scope>
    <source>
        <strain evidence="6">DSM 44228</strain>
    </source>
</reference>
<keyword evidence="3" id="KW-0520">NAD</keyword>
<dbReference type="RefSeq" id="WP_029535785.1">
    <property type="nucleotide sequence ID" value="NZ_CP061007.1"/>
</dbReference>
<dbReference type="InterPro" id="IPR001509">
    <property type="entry name" value="Epimerase_deHydtase"/>
</dbReference>
<dbReference type="InterPro" id="IPR044516">
    <property type="entry name" value="UXS-like"/>
</dbReference>
<evidence type="ECO:0000313" key="6">
    <source>
        <dbReference type="EMBL" id="PKW17724.1"/>
    </source>
</evidence>
<comment type="caution">
    <text evidence="6">The sequence shown here is derived from an EMBL/GenBank/DDBJ whole genome shotgun (WGS) entry which is preliminary data.</text>
</comment>
<dbReference type="PANTHER" id="PTHR43078:SF6">
    <property type="entry name" value="UDP-GLUCURONIC ACID DECARBOXYLASE 1"/>
    <property type="match status" value="1"/>
</dbReference>
<dbReference type="InterPro" id="IPR036291">
    <property type="entry name" value="NAD(P)-bd_dom_sf"/>
</dbReference>
<evidence type="ECO:0000256" key="4">
    <source>
        <dbReference type="ARBA" id="ARBA00023239"/>
    </source>
</evidence>
<name>A0A2N3Y494_SACSN</name>
<dbReference type="AlphaFoldDB" id="A0A2N3Y494"/>
<dbReference type="Proteomes" id="UP000233786">
    <property type="component" value="Unassembled WGS sequence"/>
</dbReference>
<dbReference type="PANTHER" id="PTHR43078">
    <property type="entry name" value="UDP-GLUCURONIC ACID DECARBOXYLASE-RELATED"/>
    <property type="match status" value="1"/>
</dbReference>
<dbReference type="Gene3D" id="3.40.50.720">
    <property type="entry name" value="NAD(P)-binding Rossmann-like Domain"/>
    <property type="match status" value="1"/>
</dbReference>
<dbReference type="GO" id="GO:0042732">
    <property type="term" value="P:D-xylose metabolic process"/>
    <property type="evidence" value="ECO:0007669"/>
    <property type="project" value="InterPro"/>
</dbReference>
<comment type="cofactor">
    <cofactor evidence="1">
        <name>NAD(+)</name>
        <dbReference type="ChEBI" id="CHEBI:57540"/>
    </cofactor>
</comment>
<dbReference type="Pfam" id="PF01370">
    <property type="entry name" value="Epimerase"/>
    <property type="match status" value="1"/>
</dbReference>
<sequence>MRAMVTGAAGFIGSHLVERLLADGHQVVGLDDLSTGRVENLPVSDRNLRMVQGSILDGALVDEVMADADVVFHLAAAVGAFVIQEHTLQGLLTNIHGTENVLDAALRHDARVLVASTSEIYGKNDKVGLSEGDDRIIGSPLKSRWTYSEAKAIDESITHNYVRELGLRAVIVRLFNTVGPRQSGRYGMVIPRLVAQALQGRPVTIFGTGKQIRCFCHVADAVPALVRLALLDRAQGMAVNLGNTEQVSIEELAARIIAMTDSSSGTIQVPYEEAYGPGYEDLQRRVPDCSRARELIDFRPERTLDDIIRDVIDEQVRAGQPVTA</sequence>
<keyword evidence="4" id="KW-0456">Lyase</keyword>
<evidence type="ECO:0000256" key="3">
    <source>
        <dbReference type="ARBA" id="ARBA00023027"/>
    </source>
</evidence>
<keyword evidence="2" id="KW-0210">Decarboxylase</keyword>
<gene>
    <name evidence="6" type="ORF">A8926_5727</name>
</gene>
<organism evidence="6 7">
    <name type="scientific">Saccharopolyspora spinosa</name>
    <dbReference type="NCBI Taxonomy" id="60894"/>
    <lineage>
        <taxon>Bacteria</taxon>
        <taxon>Bacillati</taxon>
        <taxon>Actinomycetota</taxon>
        <taxon>Actinomycetes</taxon>
        <taxon>Pseudonocardiales</taxon>
        <taxon>Pseudonocardiaceae</taxon>
        <taxon>Saccharopolyspora</taxon>
    </lineage>
</organism>
<evidence type="ECO:0000256" key="2">
    <source>
        <dbReference type="ARBA" id="ARBA00022793"/>
    </source>
</evidence>
<dbReference type="GO" id="GO:0005737">
    <property type="term" value="C:cytoplasm"/>
    <property type="evidence" value="ECO:0007669"/>
    <property type="project" value="TreeGrafter"/>
</dbReference>
<dbReference type="SUPFAM" id="SSF51735">
    <property type="entry name" value="NAD(P)-binding Rossmann-fold domains"/>
    <property type="match status" value="1"/>
</dbReference>
<keyword evidence="7" id="KW-1185">Reference proteome</keyword>
<dbReference type="GO" id="GO:0048040">
    <property type="term" value="F:UDP-glucuronate decarboxylase activity"/>
    <property type="evidence" value="ECO:0007669"/>
    <property type="project" value="TreeGrafter"/>
</dbReference>
<dbReference type="EMBL" id="PJNB01000001">
    <property type="protein sequence ID" value="PKW17724.1"/>
    <property type="molecule type" value="Genomic_DNA"/>
</dbReference>
<dbReference type="STRING" id="994479.GCA_000194155_05563"/>
<dbReference type="GO" id="GO:0070403">
    <property type="term" value="F:NAD+ binding"/>
    <property type="evidence" value="ECO:0007669"/>
    <property type="project" value="InterPro"/>
</dbReference>
<evidence type="ECO:0000256" key="1">
    <source>
        <dbReference type="ARBA" id="ARBA00001911"/>
    </source>
</evidence>
<protein>
    <submittedName>
        <fullName evidence="6">UDP-glucose 4-epimerase</fullName>
    </submittedName>
</protein>
<evidence type="ECO:0000313" key="7">
    <source>
        <dbReference type="Proteomes" id="UP000233786"/>
    </source>
</evidence>
<evidence type="ECO:0000259" key="5">
    <source>
        <dbReference type="Pfam" id="PF01370"/>
    </source>
</evidence>
<feature type="domain" description="NAD-dependent epimerase/dehydratase" evidence="5">
    <location>
        <begin position="4"/>
        <end position="242"/>
    </location>
</feature>
<proteinExistence type="predicted"/>
<dbReference type="OrthoDB" id="9801785at2"/>